<evidence type="ECO:0000313" key="3">
    <source>
        <dbReference type="Proteomes" id="UP000436989"/>
    </source>
</evidence>
<name>A0A6N8GKV0_9MICC</name>
<dbReference type="Proteomes" id="UP000436989">
    <property type="component" value="Unassembled WGS sequence"/>
</dbReference>
<gene>
    <name evidence="2" type="ORF">GMA12_06950</name>
</gene>
<protein>
    <submittedName>
        <fullName evidence="2">Uncharacterized protein</fullName>
    </submittedName>
</protein>
<reference evidence="2 3" key="1">
    <citation type="submission" date="2019-12" db="EMBL/GenBank/DDBJ databases">
        <authorList>
            <person name="Shi Y."/>
        </authorList>
    </citation>
    <scope>NUCLEOTIDE SEQUENCE [LARGE SCALE GENOMIC DNA]</scope>
    <source>
        <strain evidence="2 3">JCM 17929</strain>
    </source>
</reference>
<sequence>MLDTEMAGSEEVSPEYARLLDAERYWWRRIESEHAFADATEAETERIRAGRLLGHHHGDTYRRPPFNSMQTPARSCR</sequence>
<accession>A0A6N8GKV0</accession>
<organism evidence="2 3">
    <name type="scientific">Kocuria sediminis</name>
    <dbReference type="NCBI Taxonomy" id="1038857"/>
    <lineage>
        <taxon>Bacteria</taxon>
        <taxon>Bacillati</taxon>
        <taxon>Actinomycetota</taxon>
        <taxon>Actinomycetes</taxon>
        <taxon>Micrococcales</taxon>
        <taxon>Micrococcaceae</taxon>
        <taxon>Kocuria</taxon>
    </lineage>
</organism>
<feature type="compositionally biased region" description="Polar residues" evidence="1">
    <location>
        <begin position="67"/>
        <end position="77"/>
    </location>
</feature>
<evidence type="ECO:0000313" key="2">
    <source>
        <dbReference type="EMBL" id="MUN62880.1"/>
    </source>
</evidence>
<comment type="caution">
    <text evidence="2">The sequence shown here is derived from an EMBL/GenBank/DDBJ whole genome shotgun (WGS) entry which is preliminary data.</text>
</comment>
<dbReference type="AlphaFoldDB" id="A0A6N8GKV0"/>
<dbReference type="EMBL" id="WOGU01000004">
    <property type="protein sequence ID" value="MUN62880.1"/>
    <property type="molecule type" value="Genomic_DNA"/>
</dbReference>
<proteinExistence type="predicted"/>
<dbReference type="RefSeq" id="WP_156268439.1">
    <property type="nucleotide sequence ID" value="NZ_WOGU01000004.1"/>
</dbReference>
<keyword evidence="3" id="KW-1185">Reference proteome</keyword>
<feature type="region of interest" description="Disordered" evidence="1">
    <location>
        <begin position="54"/>
        <end position="77"/>
    </location>
</feature>
<evidence type="ECO:0000256" key="1">
    <source>
        <dbReference type="SAM" id="MobiDB-lite"/>
    </source>
</evidence>